<dbReference type="Gene3D" id="3.20.20.60">
    <property type="entry name" value="Phosphoenolpyruvate-binding domains"/>
    <property type="match status" value="1"/>
</dbReference>
<protein>
    <recommendedName>
        <fullName evidence="7 17">Phosphoenolpyruvate-protein phosphotransferase</fullName>
        <ecNumber evidence="6 17">2.7.3.9</ecNumber>
    </recommendedName>
    <alternativeName>
        <fullName evidence="16 17">Phosphotransferase system, enzyme I</fullName>
    </alternativeName>
</protein>
<dbReference type="EC" id="2.7.3.9" evidence="6 17"/>
<evidence type="ECO:0000256" key="3">
    <source>
        <dbReference type="ARBA" id="ARBA00002728"/>
    </source>
</evidence>
<evidence type="ECO:0000313" key="24">
    <source>
        <dbReference type="EMBL" id="QDU76822.1"/>
    </source>
</evidence>
<comment type="subcellular location">
    <subcellularLocation>
        <location evidence="4 17">Cytoplasm</location>
    </subcellularLocation>
</comment>
<feature type="binding site" evidence="20">
    <location>
        <position position="455"/>
    </location>
    <ligand>
        <name>Mg(2+)</name>
        <dbReference type="ChEBI" id="CHEBI:18420"/>
    </ligand>
</feature>
<dbReference type="InterPro" id="IPR040442">
    <property type="entry name" value="Pyrv_kinase-like_dom_sf"/>
</dbReference>
<comment type="function">
    <text evidence="3 17">General (non sugar-specific) component of the phosphoenolpyruvate-dependent sugar phosphotransferase system (sugar PTS). This major carbohydrate active-transport system catalyzes the phosphorylation of incoming sugar substrates concomitantly with their translocation across the cell membrane. Enzyme I transfers the phosphoryl group from phosphoenolpyruvate (PEP) to the phosphoryl carrier protein (HPr).</text>
</comment>
<keyword evidence="9 17" id="KW-0963">Cytoplasm</keyword>
<dbReference type="GO" id="GO:0009401">
    <property type="term" value="P:phosphoenolpyruvate-dependent sugar phosphotransferase system"/>
    <property type="evidence" value="ECO:0007669"/>
    <property type="project" value="UniProtKB-KW"/>
</dbReference>
<dbReference type="InterPro" id="IPR006318">
    <property type="entry name" value="PTS_EI-like"/>
</dbReference>
<comment type="similarity">
    <text evidence="5 17">Belongs to the PEP-utilizing enzyme family.</text>
</comment>
<evidence type="ECO:0000256" key="5">
    <source>
        <dbReference type="ARBA" id="ARBA00007837"/>
    </source>
</evidence>
<dbReference type="SUPFAM" id="SSF47831">
    <property type="entry name" value="Enzyme I of the PEP:sugar phosphotransferase system HPr-binding (sub)domain"/>
    <property type="match status" value="1"/>
</dbReference>
<proteinExistence type="inferred from homology"/>
<evidence type="ECO:0000256" key="2">
    <source>
        <dbReference type="ARBA" id="ARBA00001946"/>
    </source>
</evidence>
<accession>A0A518CC70</accession>
<dbReference type="Proteomes" id="UP000318626">
    <property type="component" value="Chromosome"/>
</dbReference>
<dbReference type="GO" id="GO:0016301">
    <property type="term" value="F:kinase activity"/>
    <property type="evidence" value="ECO:0007669"/>
    <property type="project" value="UniProtKB-KW"/>
</dbReference>
<feature type="binding site" evidence="19">
    <location>
        <position position="465"/>
    </location>
    <ligand>
        <name>phosphoenolpyruvate</name>
        <dbReference type="ChEBI" id="CHEBI:58702"/>
    </ligand>
</feature>
<keyword evidence="14 17" id="KW-0418">Kinase</keyword>
<dbReference type="PANTHER" id="PTHR46244">
    <property type="entry name" value="PHOSPHOENOLPYRUVATE-PROTEIN PHOSPHOTRANSFERASE"/>
    <property type="match status" value="1"/>
</dbReference>
<dbReference type="OrthoDB" id="9765468at2"/>
<evidence type="ECO:0000256" key="6">
    <source>
        <dbReference type="ARBA" id="ARBA00012232"/>
    </source>
</evidence>
<dbReference type="Gene3D" id="1.10.274.10">
    <property type="entry name" value="PtsI, HPr-binding domain"/>
    <property type="match status" value="1"/>
</dbReference>
<dbReference type="GO" id="GO:0008965">
    <property type="term" value="F:phosphoenolpyruvate-protein phosphotransferase activity"/>
    <property type="evidence" value="ECO:0007669"/>
    <property type="project" value="UniProtKB-EC"/>
</dbReference>
<organism evidence="24 25">
    <name type="scientific">Bremerella volcania</name>
    <dbReference type="NCBI Taxonomy" id="2527984"/>
    <lineage>
        <taxon>Bacteria</taxon>
        <taxon>Pseudomonadati</taxon>
        <taxon>Planctomycetota</taxon>
        <taxon>Planctomycetia</taxon>
        <taxon>Pirellulales</taxon>
        <taxon>Pirellulaceae</taxon>
        <taxon>Bremerella</taxon>
    </lineage>
</organism>
<keyword evidence="8 17" id="KW-0813">Transport</keyword>
<feature type="binding site" evidence="20">
    <location>
        <position position="431"/>
    </location>
    <ligand>
        <name>Mg(2+)</name>
        <dbReference type="ChEBI" id="CHEBI:18420"/>
    </ligand>
</feature>
<evidence type="ECO:0000256" key="17">
    <source>
        <dbReference type="PIRNR" id="PIRNR000732"/>
    </source>
</evidence>
<evidence type="ECO:0000256" key="19">
    <source>
        <dbReference type="PIRSR" id="PIRSR000732-2"/>
    </source>
</evidence>
<dbReference type="GO" id="GO:0046872">
    <property type="term" value="F:metal ion binding"/>
    <property type="evidence" value="ECO:0007669"/>
    <property type="project" value="UniProtKB-KW"/>
</dbReference>
<sequence>MPTLKGIPVSPGFADGIAVLYDYDIERRIELSQRPISDSEVASEGGRLDEALQLSSHELKADEEFAQHVPRMIDTAELLAVHATMAHEIATLVKEQIARERINAEEALNSVIQEFVTRFQQLDSTYFREREQDVRDVGRRILKHLLAPSFSPRELFPPGAVVVARELLPSETVELAKSGVVAILTELGGTLSHTAIVARSLGIPAITGIADVVSRIQPGVRILVDGESGCAEVAPTKAAEYRFFALAKEAEACKSVIASEEELSCETRDGVSITLLGNMGLPMESQGILEHNLSGIGLFRTEFLFLESFERPSFEEQVEIYSSISRNLDNLPLTIRTFDLGGDKLPPFLLSEKTDANVRFGLRGLRFSLKEVELLDTQLKAILQVARTADVRILFPMVTGPDDFAQAIGAVERATGYVGIQQRPKIGAMIETPAALFALDEILELADFVAIGTNDLTQYMLAVERGLIEGGDDCTAMHPAILRAIKLIVAASDKHHCPVCVCGEEASEVDFACLLIGLGIRELSLSPNRAAAVRRAIRQIRVDDMERIADMALKCRTPQEVRDLRKGYLKT</sequence>
<dbReference type="GO" id="GO:0005737">
    <property type="term" value="C:cytoplasm"/>
    <property type="evidence" value="ECO:0007669"/>
    <property type="project" value="UniProtKB-SubCell"/>
</dbReference>
<dbReference type="Pfam" id="PF00391">
    <property type="entry name" value="PEP-utilizers"/>
    <property type="match status" value="1"/>
</dbReference>
<evidence type="ECO:0000259" key="22">
    <source>
        <dbReference type="Pfam" id="PF02896"/>
    </source>
</evidence>
<comment type="catalytic activity">
    <reaction evidence="1 17">
        <text>L-histidyl-[protein] + phosphoenolpyruvate = N(pros)-phospho-L-histidyl-[protein] + pyruvate</text>
        <dbReference type="Rhea" id="RHEA:23880"/>
        <dbReference type="Rhea" id="RHEA-COMP:9745"/>
        <dbReference type="Rhea" id="RHEA-COMP:9746"/>
        <dbReference type="ChEBI" id="CHEBI:15361"/>
        <dbReference type="ChEBI" id="CHEBI:29979"/>
        <dbReference type="ChEBI" id="CHEBI:58702"/>
        <dbReference type="ChEBI" id="CHEBI:64837"/>
        <dbReference type="EC" id="2.7.3.9"/>
    </reaction>
</comment>
<evidence type="ECO:0000259" key="23">
    <source>
        <dbReference type="Pfam" id="PF05524"/>
    </source>
</evidence>
<reference evidence="25" key="1">
    <citation type="submission" date="2019-02" db="EMBL/GenBank/DDBJ databases">
        <title>Deep-cultivation of Planctomycetes and their phenomic and genomic characterization uncovers novel biology.</title>
        <authorList>
            <person name="Wiegand S."/>
            <person name="Jogler M."/>
            <person name="Boedeker C."/>
            <person name="Pinto D."/>
            <person name="Vollmers J."/>
            <person name="Rivas-Marin E."/>
            <person name="Kohn T."/>
            <person name="Peeters S.H."/>
            <person name="Heuer A."/>
            <person name="Rast P."/>
            <person name="Oberbeckmann S."/>
            <person name="Bunk B."/>
            <person name="Jeske O."/>
            <person name="Meyerdierks A."/>
            <person name="Storesund J.E."/>
            <person name="Kallscheuer N."/>
            <person name="Luecker S."/>
            <person name="Lage O.M."/>
            <person name="Pohl T."/>
            <person name="Merkel B.J."/>
            <person name="Hornburger P."/>
            <person name="Mueller R.-W."/>
            <person name="Bruemmer F."/>
            <person name="Labrenz M."/>
            <person name="Spormann A.M."/>
            <person name="Op den Camp H."/>
            <person name="Overmann J."/>
            <person name="Amann R."/>
            <person name="Jetten M.S.M."/>
            <person name="Mascher T."/>
            <person name="Medema M.H."/>
            <person name="Devos D.P."/>
            <person name="Kaster A.-K."/>
            <person name="Ovreas L."/>
            <person name="Rohde M."/>
            <person name="Galperin M.Y."/>
            <person name="Jogler C."/>
        </authorList>
    </citation>
    <scope>NUCLEOTIDE SEQUENCE [LARGE SCALE GENOMIC DNA]</scope>
    <source>
        <strain evidence="25">Pan97</strain>
    </source>
</reference>
<evidence type="ECO:0000256" key="13">
    <source>
        <dbReference type="ARBA" id="ARBA00022723"/>
    </source>
</evidence>
<dbReference type="NCBIfam" id="TIGR01417">
    <property type="entry name" value="PTS_I_fam"/>
    <property type="match status" value="1"/>
</dbReference>
<dbReference type="InterPro" id="IPR024692">
    <property type="entry name" value="PTS_EI"/>
</dbReference>
<dbReference type="InterPro" id="IPR008279">
    <property type="entry name" value="PEP-util_enz_mobile_dom"/>
</dbReference>
<keyword evidence="11 17" id="KW-0808">Transferase</keyword>
<evidence type="ECO:0000256" key="1">
    <source>
        <dbReference type="ARBA" id="ARBA00000683"/>
    </source>
</evidence>
<dbReference type="PANTHER" id="PTHR46244:SF3">
    <property type="entry name" value="PHOSPHOENOLPYRUVATE-PROTEIN PHOSPHOTRANSFERASE"/>
    <property type="match status" value="1"/>
</dbReference>
<feature type="binding site" evidence="19">
    <location>
        <position position="300"/>
    </location>
    <ligand>
        <name>phosphoenolpyruvate</name>
        <dbReference type="ChEBI" id="CHEBI:58702"/>
    </ligand>
</feature>
<dbReference type="InterPro" id="IPR008731">
    <property type="entry name" value="PTS_EIN"/>
</dbReference>
<feature type="domain" description="Phosphotransferase system enzyme I N-terminal" evidence="23">
    <location>
        <begin position="5"/>
        <end position="130"/>
    </location>
</feature>
<evidence type="ECO:0000256" key="16">
    <source>
        <dbReference type="ARBA" id="ARBA00033235"/>
    </source>
</evidence>
<evidence type="ECO:0000313" key="25">
    <source>
        <dbReference type="Proteomes" id="UP000318626"/>
    </source>
</evidence>
<evidence type="ECO:0000256" key="9">
    <source>
        <dbReference type="ARBA" id="ARBA00022490"/>
    </source>
</evidence>
<name>A0A518CC70_9BACT</name>
<feature type="active site" description="Tele-phosphohistidine intermediate" evidence="18">
    <location>
        <position position="193"/>
    </location>
</feature>
<dbReference type="EMBL" id="CP036289">
    <property type="protein sequence ID" value="QDU76822.1"/>
    <property type="molecule type" value="Genomic_DNA"/>
</dbReference>
<feature type="active site" description="Proton donor" evidence="18">
    <location>
        <position position="502"/>
    </location>
</feature>
<evidence type="ECO:0000256" key="8">
    <source>
        <dbReference type="ARBA" id="ARBA00022448"/>
    </source>
</evidence>
<evidence type="ECO:0000256" key="10">
    <source>
        <dbReference type="ARBA" id="ARBA00022597"/>
    </source>
</evidence>
<evidence type="ECO:0000256" key="20">
    <source>
        <dbReference type="PIRSR" id="PIRSR000732-3"/>
    </source>
</evidence>
<evidence type="ECO:0000256" key="4">
    <source>
        <dbReference type="ARBA" id="ARBA00004496"/>
    </source>
</evidence>
<dbReference type="InterPro" id="IPR050499">
    <property type="entry name" value="PEP-utilizing_PTS_enzyme"/>
</dbReference>
<keyword evidence="25" id="KW-1185">Reference proteome</keyword>
<dbReference type="PRINTS" id="PR01736">
    <property type="entry name" value="PHPHTRNFRASE"/>
</dbReference>
<dbReference type="InterPro" id="IPR036618">
    <property type="entry name" value="PtsI_HPr-bd_sf"/>
</dbReference>
<evidence type="ECO:0000256" key="14">
    <source>
        <dbReference type="ARBA" id="ARBA00022777"/>
    </source>
</evidence>
<gene>
    <name evidence="24" type="primary">ptsI_1</name>
    <name evidence="24" type="ORF">Pan97_38790</name>
</gene>
<keyword evidence="10 17" id="KW-0762">Sugar transport</keyword>
<keyword evidence="15 17" id="KW-0460">Magnesium</keyword>
<dbReference type="Pfam" id="PF05524">
    <property type="entry name" value="PEP-utilisers_N"/>
    <property type="match status" value="1"/>
</dbReference>
<evidence type="ECO:0000256" key="15">
    <source>
        <dbReference type="ARBA" id="ARBA00022842"/>
    </source>
</evidence>
<keyword evidence="13 17" id="KW-0479">Metal-binding</keyword>
<dbReference type="InterPro" id="IPR015813">
    <property type="entry name" value="Pyrv/PenolPyrv_kinase-like_dom"/>
</dbReference>
<feature type="binding site" evidence="19">
    <location>
        <begin position="454"/>
        <end position="455"/>
    </location>
    <ligand>
        <name>phosphoenolpyruvate</name>
        <dbReference type="ChEBI" id="CHEBI:58702"/>
    </ligand>
</feature>
<dbReference type="SUPFAM" id="SSF51621">
    <property type="entry name" value="Phosphoenolpyruvate/pyruvate domain"/>
    <property type="match status" value="1"/>
</dbReference>
<dbReference type="SUPFAM" id="SSF52009">
    <property type="entry name" value="Phosphohistidine domain"/>
    <property type="match status" value="1"/>
</dbReference>
<dbReference type="AlphaFoldDB" id="A0A518CC70"/>
<evidence type="ECO:0000256" key="11">
    <source>
        <dbReference type="ARBA" id="ARBA00022679"/>
    </source>
</evidence>
<feature type="domain" description="PEP-utilising enzyme mobile" evidence="21">
    <location>
        <begin position="156"/>
        <end position="229"/>
    </location>
</feature>
<dbReference type="KEGG" id="bvo:Pan97_38790"/>
<evidence type="ECO:0000256" key="18">
    <source>
        <dbReference type="PIRSR" id="PIRSR000732-1"/>
    </source>
</evidence>
<dbReference type="Gene3D" id="3.50.30.10">
    <property type="entry name" value="Phosphohistidine domain"/>
    <property type="match status" value="1"/>
</dbReference>
<comment type="cofactor">
    <cofactor evidence="2 17 20">
        <name>Mg(2+)</name>
        <dbReference type="ChEBI" id="CHEBI:18420"/>
    </cofactor>
</comment>
<feature type="domain" description="PEP-utilising enzyme C-terminal" evidence="22">
    <location>
        <begin position="260"/>
        <end position="541"/>
    </location>
</feature>
<keyword evidence="24" id="KW-0670">Pyruvate</keyword>
<keyword evidence="12 17" id="KW-0598">Phosphotransferase system</keyword>
<dbReference type="PIRSF" id="PIRSF000732">
    <property type="entry name" value="PTS_enzyme_I"/>
    <property type="match status" value="1"/>
</dbReference>
<evidence type="ECO:0000256" key="7">
    <source>
        <dbReference type="ARBA" id="ARBA00016544"/>
    </source>
</evidence>
<evidence type="ECO:0000256" key="12">
    <source>
        <dbReference type="ARBA" id="ARBA00022683"/>
    </source>
</evidence>
<dbReference type="RefSeq" id="WP_144975242.1">
    <property type="nucleotide sequence ID" value="NZ_CP036289.1"/>
</dbReference>
<feature type="binding site" evidence="19">
    <location>
        <position position="336"/>
    </location>
    <ligand>
        <name>phosphoenolpyruvate</name>
        <dbReference type="ChEBI" id="CHEBI:58702"/>
    </ligand>
</feature>
<evidence type="ECO:0000259" key="21">
    <source>
        <dbReference type="Pfam" id="PF00391"/>
    </source>
</evidence>
<dbReference type="Pfam" id="PF02896">
    <property type="entry name" value="PEP-utilizers_C"/>
    <property type="match status" value="1"/>
</dbReference>
<dbReference type="InterPro" id="IPR036637">
    <property type="entry name" value="Phosphohistidine_dom_sf"/>
</dbReference>
<dbReference type="InterPro" id="IPR000121">
    <property type="entry name" value="PEP_util_C"/>
</dbReference>